<name>A0ACC2XPP8_9TREE</name>
<proteinExistence type="predicted"/>
<protein>
    <submittedName>
        <fullName evidence="1">Uncharacterized protein</fullName>
    </submittedName>
</protein>
<dbReference type="EMBL" id="JASBWV010000008">
    <property type="protein sequence ID" value="KAJ9124991.1"/>
    <property type="molecule type" value="Genomic_DNA"/>
</dbReference>
<reference evidence="1" key="1">
    <citation type="submission" date="2023-04" db="EMBL/GenBank/DDBJ databases">
        <title>Draft Genome sequencing of Naganishia species isolated from polar environments using Oxford Nanopore Technology.</title>
        <authorList>
            <person name="Leo P."/>
            <person name="Venkateswaran K."/>
        </authorList>
    </citation>
    <scope>NUCLEOTIDE SEQUENCE</scope>
    <source>
        <strain evidence="1">DBVPG 5303</strain>
    </source>
</reference>
<evidence type="ECO:0000313" key="2">
    <source>
        <dbReference type="Proteomes" id="UP001234202"/>
    </source>
</evidence>
<sequence>MVASIIPRLSVIAFVWSCLAALGNLPISANAAIEQGGTRLYTEYVAYCSEAKAVIVNQFDIAYFKANHSVVFQISAASVEPNLNISANILAVAYGKNLLNYTINLCDYLEGVLCPLPQINFTGYGTLPIPEDVLGDIPGLAWSVPNLEAYAQVTLHNKDTNEVAACMTATLSNGWSTQRTEVKWIAAAVVLLAIVAALVHSTFRWSPSPAVYRWYDILYTLQWAVAVGLLNLNYPSMYNNFILNFPWAMGLFYNGNIEQAINNMRGSTGAELTDQAYDSTVYVNRKLSPYNAAIRSLNLNEYFKEGSTLSDFNIFMADAGGTSGSNASVASSFMKRAIIPTVDTTNASSQIQPGIPVYVNSLKIPTANAFDTIFIVYLIAILVVLGAHAIWYGTILLLDRTRSYERRGTGWIGHNRRGFWGFFTGNMLRLCMIFLFPILIFAFFQFTIGRSDSWLSIFLAALAVAWTVLPLVAAFALSIRRAKRDYEDATSISPLYTRARWFGSVGMIYRQYRQKYHFWWFAPMVIATFAQAGFIGFGRSNKWAQVIGLMVVEFIVLVCLIAFRPHKDRKGDWLAPILSFLRLASFGLLIAFIPNVGVEPIPRTIIGFVILAVYGIPFVLLFFGLLFNLGYGYLFRRHKRRVEDGTEVYSASITDDHSSQTPAMMGIASPITPKASGYDSPSSFPNASGTGLASEEPKYPPPIDVDSYGRSPEPATTYEPPIHGAGQQQYYYPNGLNDQQYQQRMY</sequence>
<organism evidence="1 2">
    <name type="scientific">Naganishia onofrii</name>
    <dbReference type="NCBI Taxonomy" id="1851511"/>
    <lineage>
        <taxon>Eukaryota</taxon>
        <taxon>Fungi</taxon>
        <taxon>Dikarya</taxon>
        <taxon>Basidiomycota</taxon>
        <taxon>Agaricomycotina</taxon>
        <taxon>Tremellomycetes</taxon>
        <taxon>Filobasidiales</taxon>
        <taxon>Filobasidiaceae</taxon>
        <taxon>Naganishia</taxon>
    </lineage>
</organism>
<evidence type="ECO:0000313" key="1">
    <source>
        <dbReference type="EMBL" id="KAJ9124991.1"/>
    </source>
</evidence>
<accession>A0ACC2XPP8</accession>
<dbReference type="Proteomes" id="UP001234202">
    <property type="component" value="Unassembled WGS sequence"/>
</dbReference>
<keyword evidence="2" id="KW-1185">Reference proteome</keyword>
<comment type="caution">
    <text evidence="1">The sequence shown here is derived from an EMBL/GenBank/DDBJ whole genome shotgun (WGS) entry which is preliminary data.</text>
</comment>
<gene>
    <name evidence="1" type="ORF">QFC24_002923</name>
</gene>